<dbReference type="Proteomes" id="UP000252174">
    <property type="component" value="Unassembled WGS sequence"/>
</dbReference>
<accession>A0A369AMJ7</accession>
<dbReference type="AlphaFoldDB" id="A0A369AMJ7"/>
<protein>
    <submittedName>
        <fullName evidence="2">RseA-like anti sigma(E) protein</fullName>
    </submittedName>
</protein>
<sequence>MADESINAVRQTELLSALADGMLEGEELAQALDLAARTEAQQTWQVYQLVGDVLRAPELAAYGRNALAERVCAQLAQQEQRPQAAAADTAQMLPAAAPARTEAANAAQFRWKWVVGLASVATVAVVGWGVFGVMHEEGTTAVQLAARPPAAPLVAVADPNGAQQPMLRDPRLDELLAAHQQYGYTPALQMPAGFLRNAAFESSGR</sequence>
<dbReference type="GO" id="GO:0016989">
    <property type="term" value="F:sigma factor antagonist activity"/>
    <property type="evidence" value="ECO:0007669"/>
    <property type="project" value="InterPro"/>
</dbReference>
<evidence type="ECO:0000313" key="2">
    <source>
        <dbReference type="EMBL" id="RCX10285.1"/>
    </source>
</evidence>
<dbReference type="OrthoDB" id="8561243at2"/>
<organism evidence="2 3">
    <name type="scientific">Extensimonas vulgaris</name>
    <dbReference type="NCBI Taxonomy" id="1031594"/>
    <lineage>
        <taxon>Bacteria</taxon>
        <taxon>Pseudomonadati</taxon>
        <taxon>Pseudomonadota</taxon>
        <taxon>Betaproteobacteria</taxon>
        <taxon>Burkholderiales</taxon>
        <taxon>Comamonadaceae</taxon>
        <taxon>Extensimonas</taxon>
    </lineage>
</organism>
<dbReference type="CDD" id="cd16328">
    <property type="entry name" value="RseA_N"/>
    <property type="match status" value="1"/>
</dbReference>
<dbReference type="PANTHER" id="PTHR38104:SF1">
    <property type="entry name" value="ANTI-SIGMA-E FACTOR RSEA"/>
    <property type="match status" value="1"/>
</dbReference>
<comment type="caution">
    <text evidence="2">The sequence shown here is derived from an EMBL/GenBank/DDBJ whole genome shotgun (WGS) entry which is preliminary data.</text>
</comment>
<dbReference type="InterPro" id="IPR036147">
    <property type="entry name" value="Anti-sigma_E_RseA_N_sf"/>
</dbReference>
<dbReference type="InterPro" id="IPR052383">
    <property type="entry name" value="Anti-sigma-E_RseA-like"/>
</dbReference>
<dbReference type="InterPro" id="IPR005572">
    <property type="entry name" value="Anti-sigma_E_RseA_N"/>
</dbReference>
<dbReference type="Gene3D" id="1.10.10.880">
    <property type="entry name" value="Anti sigma-E protein RseA, N-terminal domain"/>
    <property type="match status" value="1"/>
</dbReference>
<reference evidence="2 3" key="1">
    <citation type="submission" date="2018-07" db="EMBL/GenBank/DDBJ databases">
        <title>Genomic Encyclopedia of Type Strains, Phase IV (KMG-IV): sequencing the most valuable type-strain genomes for metagenomic binning, comparative biology and taxonomic classification.</title>
        <authorList>
            <person name="Goeker M."/>
        </authorList>
    </citation>
    <scope>NUCLEOTIDE SEQUENCE [LARGE SCALE GENOMIC DNA]</scope>
    <source>
        <strain evidence="2 3">DSM 100911</strain>
    </source>
</reference>
<feature type="domain" description="Anti sigma-E protein RseA N-terminal" evidence="1">
    <location>
        <begin position="11"/>
        <end position="95"/>
    </location>
</feature>
<keyword evidence="3" id="KW-1185">Reference proteome</keyword>
<gene>
    <name evidence="2" type="ORF">DFR45_103272</name>
</gene>
<evidence type="ECO:0000313" key="3">
    <source>
        <dbReference type="Proteomes" id="UP000252174"/>
    </source>
</evidence>
<dbReference type="SUPFAM" id="SSF89069">
    <property type="entry name" value="N-terminal, cytoplasmic domain of anti-sigmaE factor RseA"/>
    <property type="match status" value="1"/>
</dbReference>
<dbReference type="EMBL" id="QPJU01000003">
    <property type="protein sequence ID" value="RCX10285.1"/>
    <property type="molecule type" value="Genomic_DNA"/>
</dbReference>
<dbReference type="RefSeq" id="WP_114482968.1">
    <property type="nucleotide sequence ID" value="NZ_QPJU01000003.1"/>
</dbReference>
<evidence type="ECO:0000259" key="1">
    <source>
        <dbReference type="Pfam" id="PF03872"/>
    </source>
</evidence>
<dbReference type="PANTHER" id="PTHR38104">
    <property type="match status" value="1"/>
</dbReference>
<proteinExistence type="predicted"/>
<name>A0A369AMJ7_9BURK</name>
<dbReference type="Pfam" id="PF03872">
    <property type="entry name" value="RseA_N"/>
    <property type="match status" value="1"/>
</dbReference>